<accession>A0A8K0HHM6</accession>
<reference evidence="1" key="1">
    <citation type="submission" date="2020-03" db="EMBL/GenBank/DDBJ databases">
        <title>A high-quality chromosome-level genome assembly of a woody plant with both climbing and erect habits, Rhamnella rubrinervis.</title>
        <authorList>
            <person name="Lu Z."/>
            <person name="Yang Y."/>
            <person name="Zhu X."/>
            <person name="Sun Y."/>
        </authorList>
    </citation>
    <scope>NUCLEOTIDE SEQUENCE</scope>
    <source>
        <strain evidence="1">BYM</strain>
        <tissue evidence="1">Leaf</tissue>
    </source>
</reference>
<dbReference type="Proteomes" id="UP000796880">
    <property type="component" value="Unassembled WGS sequence"/>
</dbReference>
<name>A0A8K0HHM6_9ROSA</name>
<dbReference type="AlphaFoldDB" id="A0A8K0HHM6"/>
<gene>
    <name evidence="1" type="ORF">FNV43_RR07954</name>
</gene>
<evidence type="ECO:0000313" key="2">
    <source>
        <dbReference type="Proteomes" id="UP000796880"/>
    </source>
</evidence>
<keyword evidence="2" id="KW-1185">Reference proteome</keyword>
<evidence type="ECO:0000313" key="1">
    <source>
        <dbReference type="EMBL" id="KAF3451858.1"/>
    </source>
</evidence>
<protein>
    <submittedName>
        <fullName evidence="1">Uncharacterized protein</fullName>
    </submittedName>
</protein>
<sequence length="142" mass="15888">MGYSVDVSASDVLMVCIRDGSVDLALRPSTEKITSTVFCEGILKGIDYELEEGQQGAALISVVHTLRRFRKRMLYYGVVPRRTPGDAIMEWFKKPIVQLFLLNEMSSRADVLMHKLNTLFPSSAPKIRSLSPPKPLITGRSM</sequence>
<dbReference type="EMBL" id="VOIH02000003">
    <property type="protein sequence ID" value="KAF3451858.1"/>
    <property type="molecule type" value="Genomic_DNA"/>
</dbReference>
<proteinExistence type="predicted"/>
<comment type="caution">
    <text evidence="1">The sequence shown here is derived from an EMBL/GenBank/DDBJ whole genome shotgun (WGS) entry which is preliminary data.</text>
</comment>
<dbReference type="OrthoDB" id="185373at2759"/>
<organism evidence="1 2">
    <name type="scientific">Rhamnella rubrinervis</name>
    <dbReference type="NCBI Taxonomy" id="2594499"/>
    <lineage>
        <taxon>Eukaryota</taxon>
        <taxon>Viridiplantae</taxon>
        <taxon>Streptophyta</taxon>
        <taxon>Embryophyta</taxon>
        <taxon>Tracheophyta</taxon>
        <taxon>Spermatophyta</taxon>
        <taxon>Magnoliopsida</taxon>
        <taxon>eudicotyledons</taxon>
        <taxon>Gunneridae</taxon>
        <taxon>Pentapetalae</taxon>
        <taxon>rosids</taxon>
        <taxon>fabids</taxon>
        <taxon>Rosales</taxon>
        <taxon>Rhamnaceae</taxon>
        <taxon>rhamnoid group</taxon>
        <taxon>Rhamneae</taxon>
        <taxon>Rhamnella</taxon>
    </lineage>
</organism>